<reference evidence="2" key="1">
    <citation type="submission" date="2020-05" db="EMBL/GenBank/DDBJ databases">
        <authorList>
            <person name="Chiriac C."/>
            <person name="Salcher M."/>
            <person name="Ghai R."/>
            <person name="Kavagutti S V."/>
        </authorList>
    </citation>
    <scope>NUCLEOTIDE SEQUENCE</scope>
</reference>
<feature type="transmembrane region" description="Helical" evidence="1">
    <location>
        <begin position="130"/>
        <end position="156"/>
    </location>
</feature>
<feature type="transmembrane region" description="Helical" evidence="1">
    <location>
        <begin position="12"/>
        <end position="34"/>
    </location>
</feature>
<dbReference type="AlphaFoldDB" id="A0A6J6LJT4"/>
<feature type="transmembrane region" description="Helical" evidence="1">
    <location>
        <begin position="203"/>
        <end position="224"/>
    </location>
</feature>
<feature type="transmembrane region" description="Helical" evidence="1">
    <location>
        <begin position="168"/>
        <end position="191"/>
    </location>
</feature>
<keyword evidence="1" id="KW-1133">Transmembrane helix</keyword>
<keyword evidence="1" id="KW-0472">Membrane</keyword>
<dbReference type="PANTHER" id="PTHR31272:SF4">
    <property type="entry name" value="CYTOCHROME C-TYPE BIOGENESIS PROTEIN HI_1454-RELATED"/>
    <property type="match status" value="1"/>
</dbReference>
<protein>
    <submittedName>
        <fullName evidence="2">Unannotated protein</fullName>
    </submittedName>
</protein>
<organism evidence="2">
    <name type="scientific">freshwater metagenome</name>
    <dbReference type="NCBI Taxonomy" id="449393"/>
    <lineage>
        <taxon>unclassified sequences</taxon>
        <taxon>metagenomes</taxon>
        <taxon>ecological metagenomes</taxon>
    </lineage>
</organism>
<evidence type="ECO:0000256" key="1">
    <source>
        <dbReference type="SAM" id="Phobius"/>
    </source>
</evidence>
<keyword evidence="1" id="KW-0812">Transmembrane</keyword>
<evidence type="ECO:0000313" key="2">
    <source>
        <dbReference type="EMBL" id="CAB4661388.1"/>
    </source>
</evidence>
<feature type="transmembrane region" description="Helical" evidence="1">
    <location>
        <begin position="89"/>
        <end position="109"/>
    </location>
</feature>
<dbReference type="PANTHER" id="PTHR31272">
    <property type="entry name" value="CYTOCHROME C-TYPE BIOGENESIS PROTEIN HI_1454-RELATED"/>
    <property type="match status" value="1"/>
</dbReference>
<sequence length="280" mass="30071">MIAIEGNFAYSFILGVMAAINPCGFVLLPTYLVYYLGTELNRGEESRAATLRRSLAVGSAVSAGFVGLFLVVGIISRAFTNAIVTNSKYASLVIGVLLVAMGIAMFLGWKPPIAGPDVSVQRQRTTWNMFLFGIVYAIASIGCTIGFLTSVILGSVNRQGYVSGVLSITLYGLGMGLLVTSLTVALAFARVGFLTTLKKSLRWFDKVSAGFVTLTGLYLTWYWYSSITNRGANSIITRVDSVQTDVAQFLGDIGALTLAVIFSVVIALAVFAIRRPQRVK</sequence>
<name>A0A6J6LJT4_9ZZZZ</name>
<accession>A0A6J6LJT4</accession>
<dbReference type="EMBL" id="CAEZWE010000072">
    <property type="protein sequence ID" value="CAB4661388.1"/>
    <property type="molecule type" value="Genomic_DNA"/>
</dbReference>
<proteinExistence type="predicted"/>
<dbReference type="InterPro" id="IPR051790">
    <property type="entry name" value="Cytochrome_c-biogenesis_DsbD"/>
</dbReference>
<feature type="transmembrane region" description="Helical" evidence="1">
    <location>
        <begin position="253"/>
        <end position="273"/>
    </location>
</feature>
<feature type="transmembrane region" description="Helical" evidence="1">
    <location>
        <begin position="55"/>
        <end position="77"/>
    </location>
</feature>
<gene>
    <name evidence="2" type="ORF">UFOPK2169_01435</name>
</gene>